<dbReference type="AlphaFoldDB" id="A0A139APS3"/>
<protein>
    <recommendedName>
        <fullName evidence="10">RNA-binding domain-containing protein</fullName>
    </recommendedName>
</protein>
<accession>A0A139APS3</accession>
<dbReference type="InterPro" id="IPR000504">
    <property type="entry name" value="RRM_dom"/>
</dbReference>
<evidence type="ECO:0000256" key="2">
    <source>
        <dbReference type="ARBA" id="ARBA00022884"/>
    </source>
</evidence>
<evidence type="ECO:0000313" key="8">
    <source>
        <dbReference type="EMBL" id="KXS18654.1"/>
    </source>
</evidence>
<evidence type="ECO:0000259" key="7">
    <source>
        <dbReference type="PROSITE" id="PS50174"/>
    </source>
</evidence>
<sequence>MTLVGATGPLYELLYQGAFVLPLQFMNFHWTFDISTDPVTSSLPTAKPPRTPHRSPPSQIQSALAELGAEVESVKIVRDRKTGESKGFAFAKFFSIEHARQFVDTYYPFIQVAGARVRVDYSRNSYPPDGNRFAQGPAPIGVGAFPAVVSSGPGNPGAQPGVNDGQQDVGQMAHTTLLVRGLDTMTTEEMLHGAFKAVNPPPLQVRLIRDRMTHLSWGFAFVEFKDMPSAAMALSQVGPPERKFTVDGKTVQSSWAHEGSFTPVYGYSTWAVSSRKDTQGNPVWVQYWDEGAYASAFPVSPEEPKEAQQSTGKEGKKKKKKAGSPKMDSVDAAMNAFYATVGPDINASVNDKDAKFFPAVGDSSDLVATQNTANGTTEDGDGASKSSEKKTVITIQGKKQQVQIQKWTAISQEAKVEEEEQEPTVTHVPTEEEVNESQIDASINACLLCQRGFDSMEKLKRHQTLSELHKTHMKAYIQKFADKAAQDTQSVTRWRNRAAERRRAFGQAARIEPVRPLAPTITEEPTKYGIPSSNVGSKLLEKQGWKPGQGLGRDSQGIVAPIQATAYGSGVGLGATMSNNRMRFDEL</sequence>
<dbReference type="Pfam" id="PF01585">
    <property type="entry name" value="G-patch"/>
    <property type="match status" value="1"/>
</dbReference>
<keyword evidence="3" id="KW-0539">Nucleus</keyword>
<evidence type="ECO:0000256" key="3">
    <source>
        <dbReference type="ARBA" id="ARBA00023242"/>
    </source>
</evidence>
<feature type="domain" description="RRM" evidence="6">
    <location>
        <begin position="175"/>
        <end position="258"/>
    </location>
</feature>
<dbReference type="GO" id="GO:0000398">
    <property type="term" value="P:mRNA splicing, via spliceosome"/>
    <property type="evidence" value="ECO:0007669"/>
    <property type="project" value="TreeGrafter"/>
</dbReference>
<gene>
    <name evidence="8" type="ORF">M427DRAFT_196737</name>
</gene>
<feature type="compositionally biased region" description="Polar residues" evidence="5">
    <location>
        <begin position="368"/>
        <end position="377"/>
    </location>
</feature>
<evidence type="ECO:0000313" key="9">
    <source>
        <dbReference type="Proteomes" id="UP000070544"/>
    </source>
</evidence>
<feature type="domain" description="G-patch" evidence="7">
    <location>
        <begin position="532"/>
        <end position="578"/>
    </location>
</feature>
<evidence type="ECO:0000256" key="4">
    <source>
        <dbReference type="PROSITE-ProRule" id="PRU00176"/>
    </source>
</evidence>
<evidence type="ECO:0000256" key="1">
    <source>
        <dbReference type="ARBA" id="ARBA00004123"/>
    </source>
</evidence>
<dbReference type="OrthoDB" id="439808at2759"/>
<dbReference type="OMA" id="AHPYSFQ"/>
<feature type="domain" description="RRM" evidence="6">
    <location>
        <begin position="36"/>
        <end position="124"/>
    </location>
</feature>
<dbReference type="PROSITE" id="PS50102">
    <property type="entry name" value="RRM"/>
    <property type="match status" value="2"/>
</dbReference>
<dbReference type="InterPro" id="IPR035979">
    <property type="entry name" value="RBD_domain_sf"/>
</dbReference>
<dbReference type="Pfam" id="PF00076">
    <property type="entry name" value="RRM_1"/>
    <property type="match status" value="2"/>
</dbReference>
<name>A0A139APS3_GONPJ</name>
<comment type="subcellular location">
    <subcellularLocation>
        <location evidence="1">Nucleus</location>
    </subcellularLocation>
</comment>
<keyword evidence="2 4" id="KW-0694">RNA-binding</keyword>
<dbReference type="GO" id="GO:0003723">
    <property type="term" value="F:RNA binding"/>
    <property type="evidence" value="ECO:0007669"/>
    <property type="project" value="UniProtKB-UniRule"/>
</dbReference>
<evidence type="ECO:0000259" key="6">
    <source>
        <dbReference type="PROSITE" id="PS50102"/>
    </source>
</evidence>
<dbReference type="InterPro" id="IPR012677">
    <property type="entry name" value="Nucleotide-bd_a/b_plait_sf"/>
</dbReference>
<organism evidence="8 9">
    <name type="scientific">Gonapodya prolifera (strain JEL478)</name>
    <name type="common">Monoblepharis prolifera</name>
    <dbReference type="NCBI Taxonomy" id="1344416"/>
    <lineage>
        <taxon>Eukaryota</taxon>
        <taxon>Fungi</taxon>
        <taxon>Fungi incertae sedis</taxon>
        <taxon>Chytridiomycota</taxon>
        <taxon>Chytridiomycota incertae sedis</taxon>
        <taxon>Monoblepharidomycetes</taxon>
        <taxon>Monoblepharidales</taxon>
        <taxon>Gonapodyaceae</taxon>
        <taxon>Gonapodya</taxon>
    </lineage>
</organism>
<dbReference type="PANTHER" id="PTHR13948:SF3">
    <property type="entry name" value="FI21118P1"/>
    <property type="match status" value="1"/>
</dbReference>
<dbReference type="STRING" id="1344416.A0A139APS3"/>
<dbReference type="InterPro" id="IPR000467">
    <property type="entry name" value="G_patch_dom"/>
</dbReference>
<dbReference type="SMART" id="SM00360">
    <property type="entry name" value="RRM"/>
    <property type="match status" value="2"/>
</dbReference>
<proteinExistence type="predicted"/>
<dbReference type="PROSITE" id="PS50174">
    <property type="entry name" value="G_PATCH"/>
    <property type="match status" value="1"/>
</dbReference>
<evidence type="ECO:0000256" key="5">
    <source>
        <dbReference type="SAM" id="MobiDB-lite"/>
    </source>
</evidence>
<dbReference type="PANTHER" id="PTHR13948">
    <property type="entry name" value="RNA-BINDING PROTEIN"/>
    <property type="match status" value="1"/>
</dbReference>
<reference evidence="8 9" key="1">
    <citation type="journal article" date="2015" name="Genome Biol. Evol.">
        <title>Phylogenomic analyses indicate that early fungi evolved digesting cell walls of algal ancestors of land plants.</title>
        <authorList>
            <person name="Chang Y."/>
            <person name="Wang S."/>
            <person name="Sekimoto S."/>
            <person name="Aerts A.L."/>
            <person name="Choi C."/>
            <person name="Clum A."/>
            <person name="LaButti K.M."/>
            <person name="Lindquist E.A."/>
            <person name="Yee Ngan C."/>
            <person name="Ohm R.A."/>
            <person name="Salamov A.A."/>
            <person name="Grigoriev I.V."/>
            <person name="Spatafora J.W."/>
            <person name="Berbee M.L."/>
        </authorList>
    </citation>
    <scope>NUCLEOTIDE SEQUENCE [LARGE SCALE GENOMIC DNA]</scope>
    <source>
        <strain evidence="8 9">JEL478</strain>
    </source>
</reference>
<keyword evidence="9" id="KW-1185">Reference proteome</keyword>
<dbReference type="GO" id="GO:0005634">
    <property type="term" value="C:nucleus"/>
    <property type="evidence" value="ECO:0007669"/>
    <property type="project" value="UniProtKB-SubCell"/>
</dbReference>
<dbReference type="SMART" id="SM00443">
    <property type="entry name" value="G_patch"/>
    <property type="match status" value="1"/>
</dbReference>
<dbReference type="SUPFAM" id="SSF54928">
    <property type="entry name" value="RNA-binding domain, RBD"/>
    <property type="match status" value="2"/>
</dbReference>
<evidence type="ECO:0008006" key="10">
    <source>
        <dbReference type="Google" id="ProtNLM"/>
    </source>
</evidence>
<dbReference type="EMBL" id="KQ965741">
    <property type="protein sequence ID" value="KXS18654.1"/>
    <property type="molecule type" value="Genomic_DNA"/>
</dbReference>
<feature type="region of interest" description="Disordered" evidence="5">
    <location>
        <begin position="368"/>
        <end position="389"/>
    </location>
</feature>
<dbReference type="Proteomes" id="UP000070544">
    <property type="component" value="Unassembled WGS sequence"/>
</dbReference>
<feature type="region of interest" description="Disordered" evidence="5">
    <location>
        <begin position="414"/>
        <end position="435"/>
    </location>
</feature>
<dbReference type="Gene3D" id="3.30.70.330">
    <property type="match status" value="2"/>
</dbReference>
<feature type="region of interest" description="Disordered" evidence="5">
    <location>
        <begin position="298"/>
        <end position="327"/>
    </location>
</feature>